<sequence length="204" mass="23349">MTKLTMVDLKILFLGINKDGSFDENDIEKSDLKKLGVGRILDQLASLKERGLIEMNSNGSFSITNSGKNILWDDQIPLWLKILRILEIKSQNTATIASFLLASLDKVNEEIEDLRKRHLVLMSPLRNETGLEKFYEILPEGIETIEKSQKGEFKDKPQIKNSQVEILPILDETIKQIQEMQEISSDKKQNIVSNLLKIKEKLEI</sequence>
<comment type="caution">
    <text evidence="1">The sequence shown here is derived from an EMBL/GenBank/DDBJ whole genome shotgun (WGS) entry which is preliminary data.</text>
</comment>
<reference evidence="1 2" key="1">
    <citation type="journal article" date="2020" name="Appl. Environ. Microbiol.">
        <title>Genomic Characteristics of a Novel Species of Ammonia-Oxidizing Archaea from the Jiulong River Estuary.</title>
        <authorList>
            <person name="Zou D."/>
            <person name="Wan R."/>
            <person name="Han L."/>
            <person name="Xu M.N."/>
            <person name="Liu Y."/>
            <person name="Liu H."/>
            <person name="Kao S.J."/>
            <person name="Li M."/>
        </authorList>
    </citation>
    <scope>NUCLEOTIDE SEQUENCE [LARGE SCALE GENOMIC DNA]</scope>
    <source>
        <strain evidence="1">S2bin1</strain>
    </source>
</reference>
<name>A0AC60WAE5_9ARCH</name>
<accession>A0AC60WAE5</accession>
<organism evidence="1 2">
    <name type="scientific">Candidatus Nitrosomaritimum aestuariumsis</name>
    <dbReference type="NCBI Taxonomy" id="3342354"/>
    <lineage>
        <taxon>Archaea</taxon>
        <taxon>Nitrososphaerota</taxon>
        <taxon>Nitrososphaeria</taxon>
        <taxon>Nitrosopumilales</taxon>
        <taxon>Nitrosopumilaceae</taxon>
        <taxon>Candidatus Nitrosomaritimum</taxon>
    </lineage>
</organism>
<evidence type="ECO:0000313" key="2">
    <source>
        <dbReference type="Proteomes" id="UP000591542"/>
    </source>
</evidence>
<protein>
    <submittedName>
        <fullName evidence="1">Uncharacterized protein</fullName>
    </submittedName>
</protein>
<evidence type="ECO:0000313" key="1">
    <source>
        <dbReference type="EMBL" id="MBA4464357.1"/>
    </source>
</evidence>
<proteinExistence type="predicted"/>
<gene>
    <name evidence="1" type="ORF">H2B01_09325</name>
</gene>
<dbReference type="Proteomes" id="UP000591542">
    <property type="component" value="Unassembled WGS sequence"/>
</dbReference>
<dbReference type="EMBL" id="JACEMX010000180">
    <property type="protein sequence ID" value="MBA4464357.1"/>
    <property type="molecule type" value="Genomic_DNA"/>
</dbReference>